<gene>
    <name evidence="3" type="ORF">ACFQ2S_13295</name>
</gene>
<keyword evidence="4" id="KW-1185">Reference proteome</keyword>
<evidence type="ECO:0000259" key="2">
    <source>
        <dbReference type="Pfam" id="PF06863"/>
    </source>
</evidence>
<dbReference type="InterPro" id="IPR037050">
    <property type="entry name" value="DUF1254_sf"/>
</dbReference>
<dbReference type="RefSeq" id="WP_386075137.1">
    <property type="nucleotide sequence ID" value="NZ_JBHTJT010000025.1"/>
</dbReference>
<organism evidence="3 4">
    <name type="scientific">Tropicimonas aquimaris</name>
    <dbReference type="NCBI Taxonomy" id="914152"/>
    <lineage>
        <taxon>Bacteria</taxon>
        <taxon>Pseudomonadati</taxon>
        <taxon>Pseudomonadota</taxon>
        <taxon>Alphaproteobacteria</taxon>
        <taxon>Rhodobacterales</taxon>
        <taxon>Roseobacteraceae</taxon>
        <taxon>Tropicimonas</taxon>
    </lineage>
</organism>
<accession>A0ABW3IRC6</accession>
<feature type="domain" description="DUF1254" evidence="2">
    <location>
        <begin position="77"/>
        <end position="210"/>
    </location>
</feature>
<dbReference type="InterPro" id="IPR010621">
    <property type="entry name" value="DUF1214"/>
</dbReference>
<protein>
    <submittedName>
        <fullName evidence="3">DUF1254 domain-containing protein</fullName>
    </submittedName>
</protein>
<reference evidence="4" key="1">
    <citation type="journal article" date="2019" name="Int. J. Syst. Evol. Microbiol.">
        <title>The Global Catalogue of Microorganisms (GCM) 10K type strain sequencing project: providing services to taxonomists for standard genome sequencing and annotation.</title>
        <authorList>
            <consortium name="The Broad Institute Genomics Platform"/>
            <consortium name="The Broad Institute Genome Sequencing Center for Infectious Disease"/>
            <person name="Wu L."/>
            <person name="Ma J."/>
        </authorList>
    </citation>
    <scope>NUCLEOTIDE SEQUENCE [LARGE SCALE GENOMIC DNA]</scope>
    <source>
        <strain evidence="4">CCUG 60524</strain>
    </source>
</reference>
<dbReference type="SUPFAM" id="SSF160935">
    <property type="entry name" value="VPA0735-like"/>
    <property type="match status" value="1"/>
</dbReference>
<dbReference type="InterPro" id="IPR037049">
    <property type="entry name" value="DUF1214_C_sf"/>
</dbReference>
<sequence length="495" mass="55603">MKPTRRQIVASFTGLTAAAVVGARPEGAQAQAAQDLTTDEAREIGREVFLWGMHPVALYHLRYNFAQNEQSPLNYGINRLNWNRTPLKALPRIATTPNATTLYGNAMLDLSKEPVVITTPDIRDHYWSLQFYDNYARWWHMIGSQFNAPGQVRRLLIGPNWSGEFPDGFVGEEIVKSGSDFAGILGRVALTDDTQEELAVVNSIQDGFTVMSLSDWIAAGRTDVRPDDVLETKADYPTYPGMETIVEPARLAGVDFLRWVGLVLADPTFTLQEDGHQEILALERFARLGLKRGMTFDPETLTPEIIAAISDGIEQGRADALAVAETGTGVMRNGWDFTSDLDYKDTNWRQRAYYGLIAVLAPVPSRSHIGTFCMTDSNGDRLTGAHRYTLTFDLQDMPPVTEFWEIPLYDNEGYFVDNPIDRYSLNSYMLERGKLQTEGGKLVIYIQTEEPEDPLQLQNWLPAPEGDFQFTARFYGPYSSLIDGRYNMPGIVRVE</sequence>
<comment type="caution">
    <text evidence="3">The sequence shown here is derived from an EMBL/GenBank/DDBJ whole genome shotgun (WGS) entry which is preliminary data.</text>
</comment>
<dbReference type="Proteomes" id="UP001597108">
    <property type="component" value="Unassembled WGS sequence"/>
</dbReference>
<dbReference type="InterPro" id="IPR010679">
    <property type="entry name" value="DUF1254"/>
</dbReference>
<dbReference type="InterPro" id="IPR006311">
    <property type="entry name" value="TAT_signal"/>
</dbReference>
<evidence type="ECO:0000259" key="1">
    <source>
        <dbReference type="Pfam" id="PF06742"/>
    </source>
</evidence>
<dbReference type="PANTHER" id="PTHR36509">
    <property type="entry name" value="BLL3101 PROTEIN"/>
    <property type="match status" value="1"/>
</dbReference>
<dbReference type="Pfam" id="PF06863">
    <property type="entry name" value="DUF1254"/>
    <property type="match status" value="1"/>
</dbReference>
<dbReference type="Gene3D" id="2.60.40.1610">
    <property type="entry name" value="Domain of unknown function DUF1254"/>
    <property type="match status" value="1"/>
</dbReference>
<proteinExistence type="predicted"/>
<dbReference type="Pfam" id="PF06742">
    <property type="entry name" value="DUF1214"/>
    <property type="match status" value="1"/>
</dbReference>
<name>A0ABW3IRC6_9RHOB</name>
<dbReference type="Gene3D" id="2.60.120.600">
    <property type="entry name" value="Domain of unknown function DUF1214, C-terminal domain"/>
    <property type="match status" value="1"/>
</dbReference>
<dbReference type="PROSITE" id="PS51318">
    <property type="entry name" value="TAT"/>
    <property type="match status" value="1"/>
</dbReference>
<dbReference type="EMBL" id="JBHTJT010000025">
    <property type="protein sequence ID" value="MFD0980625.1"/>
    <property type="molecule type" value="Genomic_DNA"/>
</dbReference>
<dbReference type="PANTHER" id="PTHR36509:SF2">
    <property type="entry name" value="BLL3101 PROTEIN"/>
    <property type="match status" value="1"/>
</dbReference>
<evidence type="ECO:0000313" key="4">
    <source>
        <dbReference type="Proteomes" id="UP001597108"/>
    </source>
</evidence>
<evidence type="ECO:0000313" key="3">
    <source>
        <dbReference type="EMBL" id="MFD0980625.1"/>
    </source>
</evidence>
<feature type="domain" description="DUF1214" evidence="1">
    <location>
        <begin position="375"/>
        <end position="477"/>
    </location>
</feature>